<sequence length="273" mass="32196">RTLRVCKYAKLKVTRTQSLARPTQIFFSPVTFTVTICYKYIVFTMYMWHFTSTLPVPRGAAEISQITKFVNRYKFRESMYFFHYVPRTQWFRLRIHRRIINKCLSFYRQLFDISLTICAFFYNSSISVMIRIYERFLILIIKPIDIGERRAWVCRRAWVRSPLGEFSRFDFSPGVIEPVPEVERVPLKKEDPGYVISLRSGKKTPITVRAGSDRITISRSPRRGLTRLAIDETQHSHDEVRSENHTHKRAPDAEAKAQLERMMAPKATTTLTR</sequence>
<feature type="transmembrane region" description="Helical" evidence="2">
    <location>
        <begin position="25"/>
        <end position="48"/>
    </location>
</feature>
<evidence type="ECO:0000256" key="1">
    <source>
        <dbReference type="SAM" id="MobiDB-lite"/>
    </source>
</evidence>
<feature type="compositionally biased region" description="Basic and acidic residues" evidence="1">
    <location>
        <begin position="234"/>
        <end position="259"/>
    </location>
</feature>
<keyword evidence="2" id="KW-1133">Transmembrane helix</keyword>
<protein>
    <submittedName>
        <fullName evidence="3">Uncharacterized protein</fullName>
    </submittedName>
</protein>
<reference evidence="3 4" key="1">
    <citation type="submission" date="2020-02" db="EMBL/GenBank/DDBJ databases">
        <authorList>
            <person name="Ferguson B K."/>
        </authorList>
    </citation>
    <scope>NUCLEOTIDE SEQUENCE [LARGE SCALE GENOMIC DNA]</scope>
</reference>
<accession>A0A6H5J2N0</accession>
<dbReference type="Proteomes" id="UP000479190">
    <property type="component" value="Unassembled WGS sequence"/>
</dbReference>
<gene>
    <name evidence="3" type="ORF">TBRA_LOCUS15443</name>
</gene>
<feature type="region of interest" description="Disordered" evidence="1">
    <location>
        <begin position="234"/>
        <end position="273"/>
    </location>
</feature>
<keyword evidence="4" id="KW-1185">Reference proteome</keyword>
<evidence type="ECO:0000313" key="3">
    <source>
        <dbReference type="EMBL" id="CAB0043855.1"/>
    </source>
</evidence>
<organism evidence="3 4">
    <name type="scientific">Trichogramma brassicae</name>
    <dbReference type="NCBI Taxonomy" id="86971"/>
    <lineage>
        <taxon>Eukaryota</taxon>
        <taxon>Metazoa</taxon>
        <taxon>Ecdysozoa</taxon>
        <taxon>Arthropoda</taxon>
        <taxon>Hexapoda</taxon>
        <taxon>Insecta</taxon>
        <taxon>Pterygota</taxon>
        <taxon>Neoptera</taxon>
        <taxon>Endopterygota</taxon>
        <taxon>Hymenoptera</taxon>
        <taxon>Apocrita</taxon>
        <taxon>Proctotrupomorpha</taxon>
        <taxon>Chalcidoidea</taxon>
        <taxon>Trichogrammatidae</taxon>
        <taxon>Trichogramma</taxon>
    </lineage>
</organism>
<dbReference type="EMBL" id="CADCXV010001353">
    <property type="protein sequence ID" value="CAB0043855.1"/>
    <property type="molecule type" value="Genomic_DNA"/>
</dbReference>
<dbReference type="AlphaFoldDB" id="A0A6H5J2N0"/>
<keyword evidence="2" id="KW-0812">Transmembrane</keyword>
<feature type="transmembrane region" description="Helical" evidence="2">
    <location>
        <begin position="113"/>
        <end position="133"/>
    </location>
</feature>
<keyword evidence="2" id="KW-0472">Membrane</keyword>
<evidence type="ECO:0000256" key="2">
    <source>
        <dbReference type="SAM" id="Phobius"/>
    </source>
</evidence>
<name>A0A6H5J2N0_9HYME</name>
<proteinExistence type="predicted"/>
<feature type="non-terminal residue" evidence="3">
    <location>
        <position position="1"/>
    </location>
</feature>
<evidence type="ECO:0000313" key="4">
    <source>
        <dbReference type="Proteomes" id="UP000479190"/>
    </source>
</evidence>